<name>A0A7J8IL94_ROUAE</name>
<evidence type="ECO:0000313" key="3">
    <source>
        <dbReference type="Proteomes" id="UP000593571"/>
    </source>
</evidence>
<organism evidence="2 3">
    <name type="scientific">Rousettus aegyptiacus</name>
    <name type="common">Egyptian fruit bat</name>
    <name type="synonym">Pteropus aegyptiacus</name>
    <dbReference type="NCBI Taxonomy" id="9407"/>
    <lineage>
        <taxon>Eukaryota</taxon>
        <taxon>Metazoa</taxon>
        <taxon>Chordata</taxon>
        <taxon>Craniata</taxon>
        <taxon>Vertebrata</taxon>
        <taxon>Euteleostomi</taxon>
        <taxon>Mammalia</taxon>
        <taxon>Eutheria</taxon>
        <taxon>Laurasiatheria</taxon>
        <taxon>Chiroptera</taxon>
        <taxon>Yinpterochiroptera</taxon>
        <taxon>Pteropodoidea</taxon>
        <taxon>Pteropodidae</taxon>
        <taxon>Rousettinae</taxon>
        <taxon>Rousettus</taxon>
    </lineage>
</organism>
<keyword evidence="1" id="KW-0812">Transmembrane</keyword>
<keyword evidence="1" id="KW-1133">Transmembrane helix</keyword>
<keyword evidence="3" id="KW-1185">Reference proteome</keyword>
<feature type="transmembrane region" description="Helical" evidence="1">
    <location>
        <begin position="97"/>
        <end position="118"/>
    </location>
</feature>
<accession>A0A7J8IL94</accession>
<proteinExistence type="predicted"/>
<sequence>MCQANSCFIPSSLVGWACQWMWNTQSLQYSRLIPKDATEYQVTLRSVLRNMRNNEKIFLFSSSILLSSLFLPSSLPLSLFPSPFPALPSLPHSLPPLVTPPSAFFFLLFPISVIYFFTLHSLKM</sequence>
<reference evidence="2 3" key="1">
    <citation type="journal article" date="2020" name="Nature">
        <title>Six reference-quality genomes reveal evolution of bat adaptations.</title>
        <authorList>
            <person name="Jebb D."/>
            <person name="Huang Z."/>
            <person name="Pippel M."/>
            <person name="Hughes G.M."/>
            <person name="Lavrichenko K."/>
            <person name="Devanna P."/>
            <person name="Winkler S."/>
            <person name="Jermiin L.S."/>
            <person name="Skirmuntt E.C."/>
            <person name="Katzourakis A."/>
            <person name="Burkitt-Gray L."/>
            <person name="Ray D.A."/>
            <person name="Sullivan K.A.M."/>
            <person name="Roscito J.G."/>
            <person name="Kirilenko B.M."/>
            <person name="Davalos L.M."/>
            <person name="Corthals A.P."/>
            <person name="Power M.L."/>
            <person name="Jones G."/>
            <person name="Ransome R.D."/>
            <person name="Dechmann D.K.N."/>
            <person name="Locatelli A.G."/>
            <person name="Puechmaille S.J."/>
            <person name="Fedrigo O."/>
            <person name="Jarvis E.D."/>
            <person name="Hiller M."/>
            <person name="Vernes S.C."/>
            <person name="Myers E.W."/>
            <person name="Teeling E.C."/>
        </authorList>
    </citation>
    <scope>NUCLEOTIDE SEQUENCE [LARGE SCALE GENOMIC DNA]</scope>
    <source>
        <strain evidence="2">MRouAeg1</strain>
        <tissue evidence="2">Muscle</tissue>
    </source>
</reference>
<keyword evidence="1" id="KW-0472">Membrane</keyword>
<dbReference type="Proteomes" id="UP000593571">
    <property type="component" value="Unassembled WGS sequence"/>
</dbReference>
<feature type="transmembrane region" description="Helical" evidence="1">
    <location>
        <begin position="57"/>
        <end position="77"/>
    </location>
</feature>
<comment type="caution">
    <text evidence="2">The sequence shown here is derived from an EMBL/GenBank/DDBJ whole genome shotgun (WGS) entry which is preliminary data.</text>
</comment>
<dbReference type="EMBL" id="JACASE010000003">
    <property type="protein sequence ID" value="KAF6485383.1"/>
    <property type="molecule type" value="Genomic_DNA"/>
</dbReference>
<evidence type="ECO:0000313" key="2">
    <source>
        <dbReference type="EMBL" id="KAF6485383.1"/>
    </source>
</evidence>
<dbReference type="AlphaFoldDB" id="A0A7J8IL94"/>
<protein>
    <submittedName>
        <fullName evidence="2">Uncharacterized protein</fullName>
    </submittedName>
</protein>
<evidence type="ECO:0000256" key="1">
    <source>
        <dbReference type="SAM" id="Phobius"/>
    </source>
</evidence>
<gene>
    <name evidence="2" type="ORF">HJG63_010600</name>
</gene>